<dbReference type="InParanoid" id="A0A1E7FA79"/>
<evidence type="ECO:0000256" key="1">
    <source>
        <dbReference type="ARBA" id="ARBA00006407"/>
    </source>
</evidence>
<dbReference type="Proteomes" id="UP000095751">
    <property type="component" value="Unassembled WGS sequence"/>
</dbReference>
<dbReference type="InterPro" id="IPR021150">
    <property type="entry name" value="Ubiq_cyt_c_chap"/>
</dbReference>
<dbReference type="Gene3D" id="2.20.70.10">
    <property type="match status" value="1"/>
</dbReference>
<dbReference type="SUPFAM" id="SSF51045">
    <property type="entry name" value="WW domain"/>
    <property type="match status" value="1"/>
</dbReference>
<protein>
    <recommendedName>
        <fullName evidence="3">WW domain-containing protein</fullName>
    </recommendedName>
</protein>
<dbReference type="Pfam" id="PF03981">
    <property type="entry name" value="Ubiq_cyt_C_chap"/>
    <property type="match status" value="1"/>
</dbReference>
<evidence type="ECO:0000256" key="2">
    <source>
        <dbReference type="SAM" id="MobiDB-lite"/>
    </source>
</evidence>
<sequence>MERTDKNILQRMYDKFSMSEQTNRILIAESLLQAATSQANDPRWYGLGRIPGDDFRSYQALVTMHMWFLHKRLVSCEDDPHKAALIQEELFDIFWVDSSNRMRSHGVQEMLINKNLKKVQQYTFMHMFHYDHCYTGDLLDNPHERLEELKNLVKTHILLLPPLKDDNDDDDDDDDDSGGKYDNKNDDEYNSILQEHRAHDDQANRIAWYVETQYQNIIHDLPESLFQKARIAWVDLPSFEHMIDDTGKELPKQTNPLEDVLPSSWVKNIANDGTYYYWNVLTREAQWDRPSA</sequence>
<feature type="domain" description="WW" evidence="3">
    <location>
        <begin position="259"/>
        <end position="292"/>
    </location>
</feature>
<dbReference type="EMBL" id="KV784359">
    <property type="protein sequence ID" value="OEU15071.1"/>
    <property type="molecule type" value="Genomic_DNA"/>
</dbReference>
<reference evidence="4 5" key="1">
    <citation type="submission" date="2016-09" db="EMBL/GenBank/DDBJ databases">
        <title>Extensive genetic diversity and differential bi-allelic expression allows diatom success in the polar Southern Ocean.</title>
        <authorList>
            <consortium name="DOE Joint Genome Institute"/>
            <person name="Mock T."/>
            <person name="Otillar R.P."/>
            <person name="Strauss J."/>
            <person name="Dupont C."/>
            <person name="Frickenhaus S."/>
            <person name="Maumus F."/>
            <person name="Mcmullan M."/>
            <person name="Sanges R."/>
            <person name="Schmutz J."/>
            <person name="Toseland A."/>
            <person name="Valas R."/>
            <person name="Veluchamy A."/>
            <person name="Ward B.J."/>
            <person name="Allen A."/>
            <person name="Barry K."/>
            <person name="Falciatore A."/>
            <person name="Ferrante M."/>
            <person name="Fortunato A.E."/>
            <person name="Gloeckner G."/>
            <person name="Gruber A."/>
            <person name="Hipkin R."/>
            <person name="Janech M."/>
            <person name="Kroth P."/>
            <person name="Leese F."/>
            <person name="Lindquist E."/>
            <person name="Lyon B.R."/>
            <person name="Martin J."/>
            <person name="Mayer C."/>
            <person name="Parker M."/>
            <person name="Quesneville H."/>
            <person name="Raymond J."/>
            <person name="Uhlig C."/>
            <person name="Valentin K.U."/>
            <person name="Worden A.Z."/>
            <person name="Armbrust E.V."/>
            <person name="Bowler C."/>
            <person name="Green B."/>
            <person name="Moulton V."/>
            <person name="Van Oosterhout C."/>
            <person name="Grigoriev I."/>
        </authorList>
    </citation>
    <scope>NUCLEOTIDE SEQUENCE [LARGE SCALE GENOMIC DNA]</scope>
    <source>
        <strain evidence="4 5">CCMP1102</strain>
    </source>
</reference>
<dbReference type="KEGG" id="fcy:FRACYDRAFT_269205"/>
<dbReference type="InterPro" id="IPR036020">
    <property type="entry name" value="WW_dom_sf"/>
</dbReference>
<feature type="compositionally biased region" description="Basic and acidic residues" evidence="2">
    <location>
        <begin position="177"/>
        <end position="187"/>
    </location>
</feature>
<dbReference type="InterPro" id="IPR007129">
    <property type="entry name" value="Ubiqinol_cyt_c_chaperone_CPB3"/>
</dbReference>
<evidence type="ECO:0000313" key="5">
    <source>
        <dbReference type="Proteomes" id="UP000095751"/>
    </source>
</evidence>
<accession>A0A1E7FA79</accession>
<dbReference type="GO" id="GO:0005739">
    <property type="term" value="C:mitochondrion"/>
    <property type="evidence" value="ECO:0007669"/>
    <property type="project" value="TreeGrafter"/>
</dbReference>
<feature type="compositionally biased region" description="Acidic residues" evidence="2">
    <location>
        <begin position="166"/>
        <end position="176"/>
    </location>
</feature>
<dbReference type="OrthoDB" id="10253878at2759"/>
<comment type="similarity">
    <text evidence="1">Belongs to the CBP3 family.</text>
</comment>
<dbReference type="PANTHER" id="PTHR12184">
    <property type="entry name" value="UBIQUINOL-CYTOCHROME C REDUCTASE COMPLEX ASSEMBLY FACTOR 1 FAMILY MEMBER"/>
    <property type="match status" value="1"/>
</dbReference>
<proteinExistence type="inferred from homology"/>
<evidence type="ECO:0000259" key="3">
    <source>
        <dbReference type="PROSITE" id="PS50020"/>
    </source>
</evidence>
<gene>
    <name evidence="4" type="ORF">FRACYDRAFT_269205</name>
</gene>
<feature type="region of interest" description="Disordered" evidence="2">
    <location>
        <begin position="163"/>
        <end position="187"/>
    </location>
</feature>
<dbReference type="CDD" id="cd00201">
    <property type="entry name" value="WW"/>
    <property type="match status" value="1"/>
</dbReference>
<keyword evidence="5" id="KW-1185">Reference proteome</keyword>
<organism evidence="4 5">
    <name type="scientific">Fragilariopsis cylindrus CCMP1102</name>
    <dbReference type="NCBI Taxonomy" id="635003"/>
    <lineage>
        <taxon>Eukaryota</taxon>
        <taxon>Sar</taxon>
        <taxon>Stramenopiles</taxon>
        <taxon>Ochrophyta</taxon>
        <taxon>Bacillariophyta</taxon>
        <taxon>Bacillariophyceae</taxon>
        <taxon>Bacillariophycidae</taxon>
        <taxon>Bacillariales</taxon>
        <taxon>Bacillariaceae</taxon>
        <taxon>Fragilariopsis</taxon>
    </lineage>
</organism>
<name>A0A1E7FA79_9STRA</name>
<dbReference type="Pfam" id="PF00397">
    <property type="entry name" value="WW"/>
    <property type="match status" value="1"/>
</dbReference>
<dbReference type="PROSITE" id="PS50020">
    <property type="entry name" value="WW_DOMAIN_2"/>
    <property type="match status" value="1"/>
</dbReference>
<dbReference type="PANTHER" id="PTHR12184:SF1">
    <property type="entry name" value="UBIQUINOL-CYTOCHROME-C REDUCTASE COMPLEX ASSEMBLY FACTOR 1"/>
    <property type="match status" value="1"/>
</dbReference>
<evidence type="ECO:0000313" key="4">
    <source>
        <dbReference type="EMBL" id="OEU15071.1"/>
    </source>
</evidence>
<dbReference type="GO" id="GO:0034551">
    <property type="term" value="P:mitochondrial respiratory chain complex III assembly"/>
    <property type="evidence" value="ECO:0007669"/>
    <property type="project" value="TreeGrafter"/>
</dbReference>
<dbReference type="SMART" id="SM00456">
    <property type="entry name" value="WW"/>
    <property type="match status" value="1"/>
</dbReference>
<dbReference type="AlphaFoldDB" id="A0A1E7FA79"/>
<dbReference type="InterPro" id="IPR001202">
    <property type="entry name" value="WW_dom"/>
</dbReference>